<reference evidence="1 2" key="1">
    <citation type="submission" date="2016-10" db="EMBL/GenBank/DDBJ databases">
        <authorList>
            <person name="de Groot N.N."/>
        </authorList>
    </citation>
    <scope>NUCLEOTIDE SEQUENCE [LARGE SCALE GENOMIC DNA]</scope>
    <source>
        <strain evidence="1 2">DSM 45514</strain>
    </source>
</reference>
<name>A0A1G6R588_9BACL</name>
<dbReference type="Proteomes" id="UP000199387">
    <property type="component" value="Unassembled WGS sequence"/>
</dbReference>
<evidence type="ECO:0000313" key="2">
    <source>
        <dbReference type="Proteomes" id="UP000199387"/>
    </source>
</evidence>
<protein>
    <submittedName>
        <fullName evidence="1">Uncharacterized protein</fullName>
    </submittedName>
</protein>
<evidence type="ECO:0000313" key="1">
    <source>
        <dbReference type="EMBL" id="SDC99444.1"/>
    </source>
</evidence>
<accession>A0A1G6R588</accession>
<dbReference type="EMBL" id="FMZA01000026">
    <property type="protein sequence ID" value="SDC99444.1"/>
    <property type="molecule type" value="Genomic_DNA"/>
</dbReference>
<dbReference type="RefSeq" id="WP_091572952.1">
    <property type="nucleotide sequence ID" value="NZ_FMZA01000026.1"/>
</dbReference>
<dbReference type="STRING" id="1236220.SAMN04488112_1262"/>
<proteinExistence type="predicted"/>
<sequence length="72" mass="8172">MKADRNKRKKMLTESGRGVIILFVPETGRARYRADQKKIKTLLTGSIWFDSIDLVAARERPLRGAAEQESVP</sequence>
<gene>
    <name evidence="1" type="ORF">SAMN04488112_1262</name>
</gene>
<dbReference type="AlphaFoldDB" id="A0A1G6R588"/>
<keyword evidence="2" id="KW-1185">Reference proteome</keyword>
<organism evidence="1 2">
    <name type="scientific">Melghirimyces thermohalophilus</name>
    <dbReference type="NCBI Taxonomy" id="1236220"/>
    <lineage>
        <taxon>Bacteria</taxon>
        <taxon>Bacillati</taxon>
        <taxon>Bacillota</taxon>
        <taxon>Bacilli</taxon>
        <taxon>Bacillales</taxon>
        <taxon>Thermoactinomycetaceae</taxon>
        <taxon>Melghirimyces</taxon>
    </lineage>
</organism>